<keyword evidence="6 9" id="KW-1133">Transmembrane helix</keyword>
<name>A0ABY4D8R2_9SPIR</name>
<feature type="transmembrane region" description="Helical" evidence="9">
    <location>
        <begin position="130"/>
        <end position="147"/>
    </location>
</feature>
<dbReference type="InterPro" id="IPR055348">
    <property type="entry name" value="DctQ"/>
</dbReference>
<proteinExistence type="inferred from homology"/>
<keyword evidence="7 9" id="KW-0472">Membrane</keyword>
<keyword evidence="2" id="KW-0813">Transport</keyword>
<comment type="similarity">
    <text evidence="8">Belongs to the TRAP transporter small permease family.</text>
</comment>
<dbReference type="Proteomes" id="UP000829708">
    <property type="component" value="Chromosome"/>
</dbReference>
<comment type="subcellular location">
    <subcellularLocation>
        <location evidence="1">Cell inner membrane</location>
        <topology evidence="1">Multi-pass membrane protein</topology>
    </subcellularLocation>
</comment>
<feature type="domain" description="Tripartite ATP-independent periplasmic transporters DctQ component" evidence="10">
    <location>
        <begin position="26"/>
        <end position="152"/>
    </location>
</feature>
<dbReference type="Pfam" id="PF04290">
    <property type="entry name" value="DctQ"/>
    <property type="match status" value="1"/>
</dbReference>
<evidence type="ECO:0000313" key="12">
    <source>
        <dbReference type="Proteomes" id="UP000829708"/>
    </source>
</evidence>
<evidence type="ECO:0000256" key="5">
    <source>
        <dbReference type="ARBA" id="ARBA00022692"/>
    </source>
</evidence>
<dbReference type="PANTHER" id="PTHR35011">
    <property type="entry name" value="2,3-DIKETO-L-GULONATE TRAP TRANSPORTER SMALL PERMEASE PROTEIN YIAM"/>
    <property type="match status" value="1"/>
</dbReference>
<dbReference type="RefSeq" id="WP_244771973.1">
    <property type="nucleotide sequence ID" value="NZ_CP094929.1"/>
</dbReference>
<feature type="transmembrane region" description="Helical" evidence="9">
    <location>
        <begin position="12"/>
        <end position="38"/>
    </location>
</feature>
<dbReference type="EMBL" id="CP094929">
    <property type="protein sequence ID" value="UOM50585.1"/>
    <property type="molecule type" value="Genomic_DNA"/>
</dbReference>
<feature type="transmembrane region" description="Helical" evidence="9">
    <location>
        <begin position="89"/>
        <end position="110"/>
    </location>
</feature>
<evidence type="ECO:0000256" key="7">
    <source>
        <dbReference type="ARBA" id="ARBA00023136"/>
    </source>
</evidence>
<dbReference type="InterPro" id="IPR007387">
    <property type="entry name" value="TRAP_DctQ"/>
</dbReference>
<reference evidence="12" key="1">
    <citation type="journal article" date="2024" name="J Bioinform Genom">
        <title>Complete genome sequence of the type strain bacterium Sphaerochaeta associata GLS2t (VKM B-2742)t.</title>
        <authorList>
            <person name="Troshina O.Y."/>
            <person name="Tepeeva A.N."/>
            <person name="Arzamasceva V.O."/>
            <person name="Whitman W.B."/>
            <person name="Varghese N."/>
            <person name="Shapiro N."/>
            <person name="Woyke T."/>
            <person name="Kripides N.C."/>
            <person name="Vasilenko O.V."/>
        </authorList>
    </citation>
    <scope>NUCLEOTIDE SEQUENCE [LARGE SCALE GENOMIC DNA]</scope>
    <source>
        <strain evidence="12">GLS2T</strain>
    </source>
</reference>
<evidence type="ECO:0000256" key="9">
    <source>
        <dbReference type="SAM" id="Phobius"/>
    </source>
</evidence>
<evidence type="ECO:0000256" key="8">
    <source>
        <dbReference type="ARBA" id="ARBA00038436"/>
    </source>
</evidence>
<evidence type="ECO:0000256" key="4">
    <source>
        <dbReference type="ARBA" id="ARBA00022519"/>
    </source>
</evidence>
<evidence type="ECO:0000256" key="3">
    <source>
        <dbReference type="ARBA" id="ARBA00022475"/>
    </source>
</evidence>
<keyword evidence="3" id="KW-1003">Cell membrane</keyword>
<keyword evidence="12" id="KW-1185">Reference proteome</keyword>
<evidence type="ECO:0000256" key="6">
    <source>
        <dbReference type="ARBA" id="ARBA00022989"/>
    </source>
</evidence>
<evidence type="ECO:0000256" key="1">
    <source>
        <dbReference type="ARBA" id="ARBA00004429"/>
    </source>
</evidence>
<protein>
    <submittedName>
        <fullName evidence="11">TRAP transporter small permease</fullName>
    </submittedName>
</protein>
<keyword evidence="4" id="KW-0997">Cell inner membrane</keyword>
<evidence type="ECO:0000256" key="2">
    <source>
        <dbReference type="ARBA" id="ARBA00022448"/>
    </source>
</evidence>
<sequence length="191" mass="21954">MNTVTKFFDAVYWFFMTICKLFFIAMVGITAIVVFNRYVIKSSLVWGEPVVLMCMVYMSLCSAALAIRKDTHIRMQVIDYFAPKQFIRFVRGAAHVTIFTFGLFMIVYGWQFSMLAKRNLMTGVGITSMWLYLSCPFAGIAVVLMEIERFINFYYRVAHGQTLDMETLAVQSQQMAEQAKQELATQKGENS</sequence>
<evidence type="ECO:0000259" key="10">
    <source>
        <dbReference type="Pfam" id="PF04290"/>
    </source>
</evidence>
<feature type="transmembrane region" description="Helical" evidence="9">
    <location>
        <begin position="50"/>
        <end position="68"/>
    </location>
</feature>
<evidence type="ECO:0000313" key="11">
    <source>
        <dbReference type="EMBL" id="UOM50585.1"/>
    </source>
</evidence>
<keyword evidence="5 9" id="KW-0812">Transmembrane</keyword>
<organism evidence="11 12">
    <name type="scientific">Sphaerochaeta associata</name>
    <dbReference type="NCBI Taxonomy" id="1129264"/>
    <lineage>
        <taxon>Bacteria</taxon>
        <taxon>Pseudomonadati</taxon>
        <taxon>Spirochaetota</taxon>
        <taxon>Spirochaetia</taxon>
        <taxon>Spirochaetales</taxon>
        <taxon>Sphaerochaetaceae</taxon>
        <taxon>Sphaerochaeta</taxon>
    </lineage>
</organism>
<gene>
    <name evidence="11" type="ORF">MUG09_13560</name>
</gene>
<dbReference type="PANTHER" id="PTHR35011:SF11">
    <property type="entry name" value="TRAP TRANSPORTER SMALL PERMEASE PROTEIN"/>
    <property type="match status" value="1"/>
</dbReference>
<accession>A0ABY4D8R2</accession>